<name>A0A844QIW2_9HYPH</name>
<evidence type="ECO:0000256" key="5">
    <source>
        <dbReference type="SAM" id="Phobius"/>
    </source>
</evidence>
<gene>
    <name evidence="7" type="ORF">GN330_19680</name>
</gene>
<dbReference type="Gene3D" id="1.20.1250.20">
    <property type="entry name" value="MFS general substrate transporter like domains"/>
    <property type="match status" value="2"/>
</dbReference>
<protein>
    <submittedName>
        <fullName evidence="7">MFS transporter</fullName>
    </submittedName>
</protein>
<feature type="transmembrane region" description="Helical" evidence="5">
    <location>
        <begin position="320"/>
        <end position="344"/>
    </location>
</feature>
<dbReference type="GO" id="GO:0046943">
    <property type="term" value="F:carboxylic acid transmembrane transporter activity"/>
    <property type="evidence" value="ECO:0007669"/>
    <property type="project" value="TreeGrafter"/>
</dbReference>
<feature type="transmembrane region" description="Helical" evidence="5">
    <location>
        <begin position="116"/>
        <end position="137"/>
    </location>
</feature>
<evidence type="ECO:0000313" key="7">
    <source>
        <dbReference type="EMBL" id="MVA99472.1"/>
    </source>
</evidence>
<keyword evidence="8" id="KW-1185">Reference proteome</keyword>
<evidence type="ECO:0000313" key="8">
    <source>
        <dbReference type="Proteomes" id="UP000463224"/>
    </source>
</evidence>
<feature type="transmembrane region" description="Helical" evidence="5">
    <location>
        <begin position="149"/>
        <end position="169"/>
    </location>
</feature>
<dbReference type="AlphaFoldDB" id="A0A844QIW2"/>
<feature type="transmembrane region" description="Helical" evidence="5">
    <location>
        <begin position="59"/>
        <end position="78"/>
    </location>
</feature>
<dbReference type="InterPro" id="IPR020846">
    <property type="entry name" value="MFS_dom"/>
</dbReference>
<organism evidence="7 8">
    <name type="scientific">Nitratireductor arenosus</name>
    <dbReference type="NCBI Taxonomy" id="2682096"/>
    <lineage>
        <taxon>Bacteria</taxon>
        <taxon>Pseudomonadati</taxon>
        <taxon>Pseudomonadota</taxon>
        <taxon>Alphaproteobacteria</taxon>
        <taxon>Hyphomicrobiales</taxon>
        <taxon>Phyllobacteriaceae</taxon>
        <taxon>Nitratireductor</taxon>
    </lineage>
</organism>
<feature type="transmembrane region" description="Helical" evidence="5">
    <location>
        <begin position="268"/>
        <end position="289"/>
    </location>
</feature>
<dbReference type="GO" id="GO:0005886">
    <property type="term" value="C:plasma membrane"/>
    <property type="evidence" value="ECO:0007669"/>
    <property type="project" value="TreeGrafter"/>
</dbReference>
<dbReference type="SUPFAM" id="SSF103473">
    <property type="entry name" value="MFS general substrate transporter"/>
    <property type="match status" value="1"/>
</dbReference>
<proteinExistence type="predicted"/>
<feature type="domain" description="Major facilitator superfamily (MFS) profile" evidence="6">
    <location>
        <begin position="25"/>
        <end position="412"/>
    </location>
</feature>
<feature type="transmembrane region" description="Helical" evidence="5">
    <location>
        <begin position="387"/>
        <end position="408"/>
    </location>
</feature>
<dbReference type="RefSeq" id="WP_156714708.1">
    <property type="nucleotide sequence ID" value="NZ_WPHG01000006.1"/>
</dbReference>
<comment type="subcellular location">
    <subcellularLocation>
        <location evidence="1">Membrane</location>
        <topology evidence="1">Multi-pass membrane protein</topology>
    </subcellularLocation>
</comment>
<dbReference type="InterPro" id="IPR011701">
    <property type="entry name" value="MFS"/>
</dbReference>
<evidence type="ECO:0000256" key="2">
    <source>
        <dbReference type="ARBA" id="ARBA00022692"/>
    </source>
</evidence>
<keyword evidence="4 5" id="KW-0472">Membrane</keyword>
<dbReference type="PROSITE" id="PS50850">
    <property type="entry name" value="MFS"/>
    <property type="match status" value="1"/>
</dbReference>
<dbReference type="Pfam" id="PF07690">
    <property type="entry name" value="MFS_1"/>
    <property type="match status" value="1"/>
</dbReference>
<feature type="transmembrane region" description="Helical" evidence="5">
    <location>
        <begin position="21"/>
        <end position="47"/>
    </location>
</feature>
<keyword evidence="2 5" id="KW-0812">Transmembrane</keyword>
<feature type="transmembrane region" description="Helical" evidence="5">
    <location>
        <begin position="175"/>
        <end position="199"/>
    </location>
</feature>
<evidence type="ECO:0000256" key="1">
    <source>
        <dbReference type="ARBA" id="ARBA00004141"/>
    </source>
</evidence>
<dbReference type="EMBL" id="WPHG01000006">
    <property type="protein sequence ID" value="MVA99472.1"/>
    <property type="molecule type" value="Genomic_DNA"/>
</dbReference>
<dbReference type="PANTHER" id="PTHR23508">
    <property type="entry name" value="CARBOXYLIC ACID TRANSPORTER PROTEIN HOMOLOG"/>
    <property type="match status" value="1"/>
</dbReference>
<dbReference type="InterPro" id="IPR036259">
    <property type="entry name" value="MFS_trans_sf"/>
</dbReference>
<reference evidence="7 8" key="1">
    <citation type="submission" date="2019-12" db="EMBL/GenBank/DDBJ databases">
        <title>Nitratireductor arenosus sp. nov., Isolated from sea sand, Jeju island, South Korea.</title>
        <authorList>
            <person name="Kim W."/>
        </authorList>
    </citation>
    <scope>NUCLEOTIDE SEQUENCE [LARGE SCALE GENOMIC DNA]</scope>
    <source>
        <strain evidence="7 8">CAU 1489</strain>
    </source>
</reference>
<feature type="transmembrane region" description="Helical" evidence="5">
    <location>
        <begin position="356"/>
        <end position="381"/>
    </location>
</feature>
<comment type="caution">
    <text evidence="7">The sequence shown here is derived from an EMBL/GenBank/DDBJ whole genome shotgun (WGS) entry which is preliminary data.</text>
</comment>
<feature type="transmembrane region" description="Helical" evidence="5">
    <location>
        <begin position="296"/>
        <end position="314"/>
    </location>
</feature>
<accession>A0A844QIW2</accession>
<dbReference type="PANTHER" id="PTHR23508:SF10">
    <property type="entry name" value="CARBOXYLIC ACID TRANSPORTER PROTEIN HOMOLOG"/>
    <property type="match status" value="1"/>
</dbReference>
<evidence type="ECO:0000256" key="4">
    <source>
        <dbReference type="ARBA" id="ARBA00023136"/>
    </source>
</evidence>
<feature type="transmembrane region" description="Helical" evidence="5">
    <location>
        <begin position="90"/>
        <end position="110"/>
    </location>
</feature>
<sequence>MTSEKQSGAQIAGEIEVPASGAVFTLVICFLIVLLDGLDTTSIAFVAPLLAREWGLPPAAFTPAFVATSLGAVVGYMACGPLAQRFGARAVGTGSVVLFGLGTLLTAAAWDIASLSALRFVSAIGLGGALPIAVAAASVVMPARLRETAAMIVATGLSAGSVAGGVLGGPLMREFGWNSIFLVGGVLPLLVLPLFYRVLSSASPAKVADAGRGAGSNPVVALFSGGLAAYTMLLWLFAFLIFIATYSLTFWVPTLLTDFGFEPSQAPLAIAAFGMGGLIGNIVMMTLVARFGVKRLLAATTLLAMGCIAAISQADIAPAMVLPLIAGMGGGLITGCVGQAALAVSFYPPELRATGVGWAAALGRVGSIVGPAVGGALLSFAWPAREIVLTALAPALLALAVLAALGLLGRRHAAVSIR</sequence>
<evidence type="ECO:0000256" key="3">
    <source>
        <dbReference type="ARBA" id="ARBA00022989"/>
    </source>
</evidence>
<feature type="transmembrane region" description="Helical" evidence="5">
    <location>
        <begin position="220"/>
        <end position="248"/>
    </location>
</feature>
<keyword evidence="3 5" id="KW-1133">Transmembrane helix</keyword>
<evidence type="ECO:0000259" key="6">
    <source>
        <dbReference type="PROSITE" id="PS50850"/>
    </source>
</evidence>
<dbReference type="Proteomes" id="UP000463224">
    <property type="component" value="Unassembled WGS sequence"/>
</dbReference>